<dbReference type="PANTHER" id="PTHR40696">
    <property type="entry name" value="DUF371 FAMILY PROTEIN"/>
    <property type="match status" value="1"/>
</dbReference>
<dbReference type="InterPro" id="IPR023131">
    <property type="entry name" value="Mth639-like_dom_sf"/>
</dbReference>
<reference evidence="1 2" key="1">
    <citation type="journal article" date="2012" name="Curr. Microbiol.">
        <title>Re-annotation of two hyperthermophilic archaea Pyrococcus abyssi GE5 and Pyrococcus furiosus DSM 3638.</title>
        <authorList>
            <person name="Gao J."/>
            <person name="Wang J."/>
        </authorList>
    </citation>
    <scope>GENOME REANNOTATION</scope>
    <source>
        <strain evidence="2">GE5 / Orsay</strain>
    </source>
</reference>
<name>G8ZI97_PYRAB</name>
<dbReference type="Proteomes" id="UP000009139">
    <property type="component" value="Chromosome"/>
</dbReference>
<dbReference type="AlphaFoldDB" id="G8ZI97"/>
<protein>
    <recommendedName>
        <fullName evidence="3">DUF371 domain-containing protein</fullName>
    </recommendedName>
</protein>
<dbReference type="Gene3D" id="2.60.120.630">
    <property type="entry name" value="mth639 domain like"/>
    <property type="match status" value="1"/>
</dbReference>
<dbReference type="EMBL" id="HE613800">
    <property type="protein sequence ID" value="CCE70338.1"/>
    <property type="molecule type" value="Genomic_DNA"/>
</dbReference>
<sequence length="172" mass="19428">MLFALNIIHDTQLLHVKQVRKGFYPLALSLSQMPREIIRCRGHENVKATHKSTLEITKENFLTPRGDCIICISADKALKDLSDEIKSLIRKGKRVRILIKVGDLVDEVIACGHETLSLESSTSIVIRKSDYVDGRTLAIRANKSARDIDRRIVERLKDPNTIATIEIIVDDD</sequence>
<evidence type="ECO:0008006" key="3">
    <source>
        <dbReference type="Google" id="ProtNLM"/>
    </source>
</evidence>
<gene>
    <name evidence="1" type="ordered locus">PAB0623</name>
</gene>
<accession>G8ZI97</accession>
<evidence type="ECO:0000313" key="1">
    <source>
        <dbReference type="EMBL" id="CCE70338.1"/>
    </source>
</evidence>
<proteinExistence type="predicted"/>
<dbReference type="Pfam" id="PF04027">
    <property type="entry name" value="DUF371"/>
    <property type="match status" value="1"/>
</dbReference>
<comment type="miscellaneous">
    <text evidence="1">The sequence shown here is derived from an EMBL/GenBank/DDBJ third party annotation (TPA) entry.</text>
</comment>
<organism evidence="1 2">
    <name type="scientific">Pyrococcus abyssi (strain GE5 / Orsay)</name>
    <dbReference type="NCBI Taxonomy" id="272844"/>
    <lineage>
        <taxon>Archaea</taxon>
        <taxon>Methanobacteriati</taxon>
        <taxon>Methanobacteriota</taxon>
        <taxon>Thermococci</taxon>
        <taxon>Thermococcales</taxon>
        <taxon>Thermococcaceae</taxon>
        <taxon>Pyrococcus</taxon>
    </lineage>
</organism>
<dbReference type="PANTHER" id="PTHR40696:SF1">
    <property type="entry name" value="DUF371 DOMAIN-CONTAINING PROTEIN"/>
    <property type="match status" value="1"/>
</dbReference>
<dbReference type="InterPro" id="IPR007171">
    <property type="entry name" value="DUF371"/>
</dbReference>
<evidence type="ECO:0000313" key="2">
    <source>
        <dbReference type="Proteomes" id="UP000009139"/>
    </source>
</evidence>